<dbReference type="AlphaFoldDB" id="A0A2T3AA05"/>
<dbReference type="Proteomes" id="UP000241462">
    <property type="component" value="Unassembled WGS sequence"/>
</dbReference>
<feature type="chain" id="PRO_5015743493" description="Secreted protein" evidence="1">
    <location>
        <begin position="25"/>
        <end position="96"/>
    </location>
</feature>
<feature type="signal peptide" evidence="1">
    <location>
        <begin position="1"/>
        <end position="24"/>
    </location>
</feature>
<reference evidence="2 3" key="1">
    <citation type="journal article" date="2018" name="Mycol. Prog.">
        <title>Coniella lustricola, a new species from submerged detritus.</title>
        <authorList>
            <person name="Raudabaugh D.B."/>
            <person name="Iturriaga T."/>
            <person name="Carver A."/>
            <person name="Mondo S."/>
            <person name="Pangilinan J."/>
            <person name="Lipzen A."/>
            <person name="He G."/>
            <person name="Amirebrahimi M."/>
            <person name="Grigoriev I.V."/>
            <person name="Miller A.N."/>
        </authorList>
    </citation>
    <scope>NUCLEOTIDE SEQUENCE [LARGE SCALE GENOMIC DNA]</scope>
    <source>
        <strain evidence="2 3">B22-T-1</strain>
    </source>
</reference>
<evidence type="ECO:0000313" key="2">
    <source>
        <dbReference type="EMBL" id="PSR88492.1"/>
    </source>
</evidence>
<keyword evidence="3" id="KW-1185">Reference proteome</keyword>
<keyword evidence="1" id="KW-0732">Signal</keyword>
<organism evidence="2 3">
    <name type="scientific">Coniella lustricola</name>
    <dbReference type="NCBI Taxonomy" id="2025994"/>
    <lineage>
        <taxon>Eukaryota</taxon>
        <taxon>Fungi</taxon>
        <taxon>Dikarya</taxon>
        <taxon>Ascomycota</taxon>
        <taxon>Pezizomycotina</taxon>
        <taxon>Sordariomycetes</taxon>
        <taxon>Sordariomycetidae</taxon>
        <taxon>Diaporthales</taxon>
        <taxon>Schizoparmaceae</taxon>
        <taxon>Coniella</taxon>
    </lineage>
</organism>
<evidence type="ECO:0000313" key="3">
    <source>
        <dbReference type="Proteomes" id="UP000241462"/>
    </source>
</evidence>
<name>A0A2T3AA05_9PEZI</name>
<evidence type="ECO:0008006" key="4">
    <source>
        <dbReference type="Google" id="ProtNLM"/>
    </source>
</evidence>
<evidence type="ECO:0000256" key="1">
    <source>
        <dbReference type="SAM" id="SignalP"/>
    </source>
</evidence>
<gene>
    <name evidence="2" type="ORF">BD289DRAFT_432153</name>
</gene>
<sequence>MAMKSQFLSVRLLCNIVLILVSQSCEPRQRVSRSLQELKVVNPQKFVFSLRAGFRDARNVSKKGDASLILSCSAQNTQPSRLLTERKETNLKRFLL</sequence>
<protein>
    <recommendedName>
        <fullName evidence="4">Secreted protein</fullName>
    </recommendedName>
</protein>
<dbReference type="InParanoid" id="A0A2T3AA05"/>
<dbReference type="PROSITE" id="PS51257">
    <property type="entry name" value="PROKAR_LIPOPROTEIN"/>
    <property type="match status" value="1"/>
</dbReference>
<proteinExistence type="predicted"/>
<accession>A0A2T3AA05</accession>
<dbReference type="EMBL" id="KZ678428">
    <property type="protein sequence ID" value="PSR88492.1"/>
    <property type="molecule type" value="Genomic_DNA"/>
</dbReference>